<feature type="non-terminal residue" evidence="1">
    <location>
        <position position="1"/>
    </location>
</feature>
<proteinExistence type="predicted"/>
<keyword evidence="2" id="KW-1185">Reference proteome</keyword>
<feature type="non-terminal residue" evidence="1">
    <location>
        <position position="170"/>
    </location>
</feature>
<reference evidence="1" key="1">
    <citation type="journal article" date="2021" name="Environ. Microbiol.">
        <title>Gene family expansions and transcriptome signatures uncover fungal adaptations to wood decay.</title>
        <authorList>
            <person name="Hage H."/>
            <person name="Miyauchi S."/>
            <person name="Viragh M."/>
            <person name="Drula E."/>
            <person name="Min B."/>
            <person name="Chaduli D."/>
            <person name="Navarro D."/>
            <person name="Favel A."/>
            <person name="Norest M."/>
            <person name="Lesage-Meessen L."/>
            <person name="Balint B."/>
            <person name="Merenyi Z."/>
            <person name="de Eugenio L."/>
            <person name="Morin E."/>
            <person name="Martinez A.T."/>
            <person name="Baldrian P."/>
            <person name="Stursova M."/>
            <person name="Martinez M.J."/>
            <person name="Novotny C."/>
            <person name="Magnuson J.K."/>
            <person name="Spatafora J.W."/>
            <person name="Maurice S."/>
            <person name="Pangilinan J."/>
            <person name="Andreopoulos W."/>
            <person name="LaButti K."/>
            <person name="Hundley H."/>
            <person name="Na H."/>
            <person name="Kuo A."/>
            <person name="Barry K."/>
            <person name="Lipzen A."/>
            <person name="Henrissat B."/>
            <person name="Riley R."/>
            <person name="Ahrendt S."/>
            <person name="Nagy L.G."/>
            <person name="Grigoriev I.V."/>
            <person name="Martin F."/>
            <person name="Rosso M.N."/>
        </authorList>
    </citation>
    <scope>NUCLEOTIDE SEQUENCE</scope>
    <source>
        <strain evidence="1">CBS 384.51</strain>
    </source>
</reference>
<accession>A0ACB8UF43</accession>
<protein>
    <submittedName>
        <fullName evidence="1">Uncharacterized protein</fullName>
    </submittedName>
</protein>
<comment type="caution">
    <text evidence="1">The sequence shown here is derived from an EMBL/GenBank/DDBJ whole genome shotgun (WGS) entry which is preliminary data.</text>
</comment>
<evidence type="ECO:0000313" key="2">
    <source>
        <dbReference type="Proteomes" id="UP001055072"/>
    </source>
</evidence>
<evidence type="ECO:0000313" key="1">
    <source>
        <dbReference type="EMBL" id="KAI0092910.1"/>
    </source>
</evidence>
<sequence length="170" mass="19230">TRKRLEYERAVALGYAIDHSTHCAYSSHLQSYLTFCKLHGFPIEPTPDTLSFFTVYMSHQIKPSSVDAYLSGISNQLEPFFPHVHQARKFPLVARTLAGCKRMLGSSSICKRPISIDDIRRCLLHFNTNVYDDLLFLAILLASFLGLHRLGELVSSSNGPVWRKTISRTS</sequence>
<dbReference type="Proteomes" id="UP001055072">
    <property type="component" value="Unassembled WGS sequence"/>
</dbReference>
<gene>
    <name evidence="1" type="ORF">BDY19DRAFT_867929</name>
</gene>
<organism evidence="1 2">
    <name type="scientific">Irpex rosettiformis</name>
    <dbReference type="NCBI Taxonomy" id="378272"/>
    <lineage>
        <taxon>Eukaryota</taxon>
        <taxon>Fungi</taxon>
        <taxon>Dikarya</taxon>
        <taxon>Basidiomycota</taxon>
        <taxon>Agaricomycotina</taxon>
        <taxon>Agaricomycetes</taxon>
        <taxon>Polyporales</taxon>
        <taxon>Irpicaceae</taxon>
        <taxon>Irpex</taxon>
    </lineage>
</organism>
<dbReference type="EMBL" id="MU274903">
    <property type="protein sequence ID" value="KAI0092910.1"/>
    <property type="molecule type" value="Genomic_DNA"/>
</dbReference>
<name>A0ACB8UF43_9APHY</name>